<gene>
    <name evidence="2" type="ORF">GUJ93_ZPchr0010g8595</name>
</gene>
<sequence length="122" mass="12920">MIWTAEADQDDLLDFLHLAAEEPPEVGDLVGAEPQNSAAVSGISSASSMALIVELLVPLPQPIPPQEEQQSPPPQDGASNQAIDSNQPPLLSKVTNFVLTSSDSEDHTMEDRPGAAQLPREA</sequence>
<feature type="region of interest" description="Disordered" evidence="1">
    <location>
        <begin position="60"/>
        <end position="122"/>
    </location>
</feature>
<keyword evidence="3" id="KW-1185">Reference proteome</keyword>
<proteinExistence type="predicted"/>
<dbReference type="Proteomes" id="UP000729402">
    <property type="component" value="Unassembled WGS sequence"/>
</dbReference>
<reference evidence="2" key="1">
    <citation type="journal article" date="2021" name="bioRxiv">
        <title>Whole Genome Assembly and Annotation of Northern Wild Rice, Zizania palustris L., Supports a Whole Genome Duplication in the Zizania Genus.</title>
        <authorList>
            <person name="Haas M."/>
            <person name="Kono T."/>
            <person name="Macchietto M."/>
            <person name="Millas R."/>
            <person name="McGilp L."/>
            <person name="Shao M."/>
            <person name="Duquette J."/>
            <person name="Hirsch C.N."/>
            <person name="Kimball J."/>
        </authorList>
    </citation>
    <scope>NUCLEOTIDE SEQUENCE</scope>
    <source>
        <tissue evidence="2">Fresh leaf tissue</tissue>
    </source>
</reference>
<accession>A0A8J5W9Q7</accession>
<evidence type="ECO:0000256" key="1">
    <source>
        <dbReference type="SAM" id="MobiDB-lite"/>
    </source>
</evidence>
<organism evidence="2 3">
    <name type="scientific">Zizania palustris</name>
    <name type="common">Northern wild rice</name>
    <dbReference type="NCBI Taxonomy" id="103762"/>
    <lineage>
        <taxon>Eukaryota</taxon>
        <taxon>Viridiplantae</taxon>
        <taxon>Streptophyta</taxon>
        <taxon>Embryophyta</taxon>
        <taxon>Tracheophyta</taxon>
        <taxon>Spermatophyta</taxon>
        <taxon>Magnoliopsida</taxon>
        <taxon>Liliopsida</taxon>
        <taxon>Poales</taxon>
        <taxon>Poaceae</taxon>
        <taxon>BOP clade</taxon>
        <taxon>Oryzoideae</taxon>
        <taxon>Oryzeae</taxon>
        <taxon>Zizaniinae</taxon>
        <taxon>Zizania</taxon>
    </lineage>
</organism>
<dbReference type="EMBL" id="JAAALK010000082">
    <property type="protein sequence ID" value="KAG8085040.1"/>
    <property type="molecule type" value="Genomic_DNA"/>
</dbReference>
<protein>
    <submittedName>
        <fullName evidence="2">Uncharacterized protein</fullName>
    </submittedName>
</protein>
<feature type="compositionally biased region" description="Basic and acidic residues" evidence="1">
    <location>
        <begin position="104"/>
        <end position="113"/>
    </location>
</feature>
<reference evidence="2" key="2">
    <citation type="submission" date="2021-02" db="EMBL/GenBank/DDBJ databases">
        <authorList>
            <person name="Kimball J.A."/>
            <person name="Haas M.W."/>
            <person name="Macchietto M."/>
            <person name="Kono T."/>
            <person name="Duquette J."/>
            <person name="Shao M."/>
        </authorList>
    </citation>
    <scope>NUCLEOTIDE SEQUENCE</scope>
    <source>
        <tissue evidence="2">Fresh leaf tissue</tissue>
    </source>
</reference>
<evidence type="ECO:0000313" key="3">
    <source>
        <dbReference type="Proteomes" id="UP000729402"/>
    </source>
</evidence>
<dbReference type="AlphaFoldDB" id="A0A8J5W9Q7"/>
<feature type="compositionally biased region" description="Polar residues" evidence="1">
    <location>
        <begin position="77"/>
        <end position="102"/>
    </location>
</feature>
<name>A0A8J5W9Q7_ZIZPA</name>
<evidence type="ECO:0000313" key="2">
    <source>
        <dbReference type="EMBL" id="KAG8085040.1"/>
    </source>
</evidence>
<feature type="compositionally biased region" description="Pro residues" evidence="1">
    <location>
        <begin position="60"/>
        <end position="75"/>
    </location>
</feature>
<comment type="caution">
    <text evidence="2">The sequence shown here is derived from an EMBL/GenBank/DDBJ whole genome shotgun (WGS) entry which is preliminary data.</text>
</comment>